<feature type="compositionally biased region" description="Basic and acidic residues" evidence="1">
    <location>
        <begin position="410"/>
        <end position="421"/>
    </location>
</feature>
<feature type="region of interest" description="Disordered" evidence="1">
    <location>
        <begin position="376"/>
        <end position="424"/>
    </location>
</feature>
<gene>
    <name evidence="2" type="ORF">OBRU01_06819</name>
</gene>
<evidence type="ECO:0000313" key="2">
    <source>
        <dbReference type="EMBL" id="KOB74769.1"/>
    </source>
</evidence>
<reference evidence="2 3" key="1">
    <citation type="journal article" date="2015" name="Genome Biol. Evol.">
        <title>The genome of winter moth (Operophtera brumata) provides a genomic perspective on sexual dimorphism and phenology.</title>
        <authorList>
            <person name="Derks M.F."/>
            <person name="Smit S."/>
            <person name="Salis L."/>
            <person name="Schijlen E."/>
            <person name="Bossers A."/>
            <person name="Mateman C."/>
            <person name="Pijl A.S."/>
            <person name="de Ridder D."/>
            <person name="Groenen M.A."/>
            <person name="Visser M.E."/>
            <person name="Megens H.J."/>
        </authorList>
    </citation>
    <scope>NUCLEOTIDE SEQUENCE [LARGE SCALE GENOMIC DNA]</scope>
    <source>
        <strain evidence="2">WM2013NL</strain>
        <tissue evidence="2">Head and thorax</tissue>
    </source>
</reference>
<feature type="compositionally biased region" description="Basic and acidic residues" evidence="1">
    <location>
        <begin position="43"/>
        <end position="64"/>
    </location>
</feature>
<feature type="compositionally biased region" description="Low complexity" evidence="1">
    <location>
        <begin position="450"/>
        <end position="459"/>
    </location>
</feature>
<dbReference type="EMBL" id="JTDY01001137">
    <property type="protein sequence ID" value="KOB74769.1"/>
    <property type="molecule type" value="Genomic_DNA"/>
</dbReference>
<name>A0A0L7LHC5_OPEBR</name>
<proteinExistence type="predicted"/>
<accession>A0A0L7LHC5</accession>
<feature type="compositionally biased region" description="Polar residues" evidence="1">
    <location>
        <begin position="288"/>
        <end position="308"/>
    </location>
</feature>
<evidence type="ECO:0000313" key="3">
    <source>
        <dbReference type="Proteomes" id="UP000037510"/>
    </source>
</evidence>
<protein>
    <submittedName>
        <fullName evidence="2">Putative breast carcinoma amplified sequence</fullName>
    </submittedName>
</protein>
<feature type="compositionally biased region" description="Basic and acidic residues" evidence="1">
    <location>
        <begin position="73"/>
        <end position="90"/>
    </location>
</feature>
<feature type="compositionally biased region" description="Basic and acidic residues" evidence="1">
    <location>
        <begin position="309"/>
        <end position="331"/>
    </location>
</feature>
<keyword evidence="3" id="KW-1185">Reference proteome</keyword>
<sequence>MCDATRDHPPPERPDISVASTDKSPTLEADSSSVKVSVVIAAERSRTPEPARDVVEIKEPKQVDDIPPIETPVESKRKSSESKLIVEDSKQASSKKLAQIEQKEFDELKSFKKSPKLSKKESKSKKETLVSLKREPSPSKKETSVPLKREPSPSSSNKESLVTSKEEPAPPKLESIVTSKRESSSTPSMIESPAPSKKETSPWPSKKESSLLDPQKDSLSSSRREFSPTRSRKDSLSSSKKEAPHLTSKKESLSSSNRESSPCRSRKEPTSHSKKELSPSPSRKESLPPTQKEPSPSHSFSEMFSFTRESSDCDSSPRHDMTDSSTLWKKDKFDWSRKQSSELKTAKKEITEAKASSVVFNEVVKTEEQAWDLLLSQPERQELSVSPQSMASDKSDETKPKSKKHRKLKKSQEDSQNKSEDDSFVEIHAIDEKVQLSCGELVSISMPYEEIESSSSYSSRTKKSRSPKNLIEKKETKLDDWSLDDHESTFKLKSTKKKSDASDIDIFPELDSKVISKERRWEKVSDAGEIKRSDITEVENIVVKESLQDKKYKLPSYYESRKSAERAMEAEVKDVYVIDSTNDEFPEIQITRGSKLRKKSTDTFKTETEDVEKPIKSWSSIAASKNVKKDEKFNETITENATRKKDTIEKRVIESYDVDEVPSKSVSLQEELMRLCKRTNIMVAQCDTPTELNFFDEHHLLLQDLTPLELDFNLDDFKLEVMRDSLLEGNETKVSSPICKIDIDNILSSIKESSSTFNLIDLKEVPAKKEKGFSVIESDKITSLEIKADDEVRTEDKDVEVMEKSSDDDNASPVLSTDSDKDDKKSTGASNLTLPSSKQSNKSKKSRKKKK</sequence>
<organism evidence="2 3">
    <name type="scientific">Operophtera brumata</name>
    <name type="common">Winter moth</name>
    <name type="synonym">Phalaena brumata</name>
    <dbReference type="NCBI Taxonomy" id="104452"/>
    <lineage>
        <taxon>Eukaryota</taxon>
        <taxon>Metazoa</taxon>
        <taxon>Ecdysozoa</taxon>
        <taxon>Arthropoda</taxon>
        <taxon>Hexapoda</taxon>
        <taxon>Insecta</taxon>
        <taxon>Pterygota</taxon>
        <taxon>Neoptera</taxon>
        <taxon>Endopterygota</taxon>
        <taxon>Lepidoptera</taxon>
        <taxon>Glossata</taxon>
        <taxon>Ditrysia</taxon>
        <taxon>Geometroidea</taxon>
        <taxon>Geometridae</taxon>
        <taxon>Larentiinae</taxon>
        <taxon>Operophtera</taxon>
    </lineage>
</organism>
<dbReference type="Proteomes" id="UP000037510">
    <property type="component" value="Unassembled WGS sequence"/>
</dbReference>
<feature type="compositionally biased region" description="Basic and acidic residues" evidence="1">
    <location>
        <begin position="118"/>
        <end position="151"/>
    </location>
</feature>
<feature type="region of interest" description="Disordered" evidence="1">
    <location>
        <begin position="789"/>
        <end position="851"/>
    </location>
</feature>
<comment type="caution">
    <text evidence="2">The sequence shown here is derived from an EMBL/GenBank/DDBJ whole genome shotgun (WGS) entry which is preliminary data.</text>
</comment>
<dbReference type="STRING" id="104452.A0A0L7LHC5"/>
<feature type="compositionally biased region" description="Basic and acidic residues" evidence="1">
    <location>
        <begin position="265"/>
        <end position="286"/>
    </location>
</feature>
<feature type="compositionally biased region" description="Basic and acidic residues" evidence="1">
    <location>
        <begin position="101"/>
        <end position="110"/>
    </location>
</feature>
<feature type="compositionally biased region" description="Basic and acidic residues" evidence="1">
    <location>
        <begin position="789"/>
        <end position="807"/>
    </location>
</feature>
<evidence type="ECO:0000256" key="1">
    <source>
        <dbReference type="SAM" id="MobiDB-lite"/>
    </source>
</evidence>
<feature type="compositionally biased region" description="Polar residues" evidence="1">
    <location>
        <begin position="152"/>
        <end position="163"/>
    </location>
</feature>
<feature type="compositionally biased region" description="Polar residues" evidence="1">
    <location>
        <begin position="383"/>
        <end position="392"/>
    </location>
</feature>
<feature type="compositionally biased region" description="Basic and acidic residues" evidence="1">
    <location>
        <begin position="196"/>
        <end position="252"/>
    </location>
</feature>
<feature type="region of interest" description="Disordered" evidence="1">
    <location>
        <begin position="1"/>
        <end position="331"/>
    </location>
</feature>
<feature type="compositionally biased region" description="Basic and acidic residues" evidence="1">
    <location>
        <begin position="1"/>
        <end position="15"/>
    </location>
</feature>
<feature type="region of interest" description="Disordered" evidence="1">
    <location>
        <begin position="450"/>
        <end position="478"/>
    </location>
</feature>
<feature type="compositionally biased region" description="Basic residues" evidence="1">
    <location>
        <begin position="841"/>
        <end position="851"/>
    </location>
</feature>
<feature type="compositionally biased region" description="Low complexity" evidence="1">
    <location>
        <begin position="253"/>
        <end position="263"/>
    </location>
</feature>
<dbReference type="AlphaFoldDB" id="A0A0L7LHC5"/>